<keyword evidence="4" id="KW-1185">Reference proteome</keyword>
<reference evidence="3 4" key="1">
    <citation type="journal article" date="2016" name="Nat. Commun.">
        <title>Extremotolerant tardigrade genome and improved radiotolerance of human cultured cells by tardigrade-unique protein.</title>
        <authorList>
            <person name="Hashimoto T."/>
            <person name="Horikawa D.D."/>
            <person name="Saito Y."/>
            <person name="Kuwahara H."/>
            <person name="Kozuka-Hata H."/>
            <person name="Shin-I T."/>
            <person name="Minakuchi Y."/>
            <person name="Ohishi K."/>
            <person name="Motoyama A."/>
            <person name="Aizu T."/>
            <person name="Enomoto A."/>
            <person name="Kondo K."/>
            <person name="Tanaka S."/>
            <person name="Hara Y."/>
            <person name="Koshikawa S."/>
            <person name="Sagara H."/>
            <person name="Miura T."/>
            <person name="Yokobori S."/>
            <person name="Miyagawa K."/>
            <person name="Suzuki Y."/>
            <person name="Kubo T."/>
            <person name="Oyama M."/>
            <person name="Kohara Y."/>
            <person name="Fujiyama A."/>
            <person name="Arakawa K."/>
            <person name="Katayama T."/>
            <person name="Toyoda A."/>
            <person name="Kunieda T."/>
        </authorList>
    </citation>
    <scope>NUCLEOTIDE SEQUENCE [LARGE SCALE GENOMIC DNA]</scope>
    <source>
        <strain evidence="3 4">YOKOZUNA-1</strain>
    </source>
</reference>
<dbReference type="Proteomes" id="UP000186922">
    <property type="component" value="Unassembled WGS sequence"/>
</dbReference>
<dbReference type="AlphaFoldDB" id="A0A1D1W757"/>
<dbReference type="InterPro" id="IPR040287">
    <property type="entry name" value="RGM"/>
</dbReference>
<evidence type="ECO:0000256" key="1">
    <source>
        <dbReference type="SAM" id="Phobius"/>
    </source>
</evidence>
<name>A0A1D1W757_RAMVA</name>
<dbReference type="InterPro" id="IPR009496">
    <property type="entry name" value="RGM_C"/>
</dbReference>
<evidence type="ECO:0000313" key="4">
    <source>
        <dbReference type="Proteomes" id="UP000186922"/>
    </source>
</evidence>
<keyword evidence="1" id="KW-0472">Membrane</keyword>
<dbReference type="GO" id="GO:0005886">
    <property type="term" value="C:plasma membrane"/>
    <property type="evidence" value="ECO:0007669"/>
    <property type="project" value="TreeGrafter"/>
</dbReference>
<comment type="caution">
    <text evidence="3">The sequence shown here is derived from an EMBL/GenBank/DDBJ whole genome shotgun (WGS) entry which is preliminary data.</text>
</comment>
<dbReference type="EMBL" id="BDGG01000015">
    <property type="protein sequence ID" value="GAV07284.1"/>
    <property type="molecule type" value="Genomic_DNA"/>
</dbReference>
<sequence length="445" mass="50519">MKGKRKFWEDLNGSAVLWAISIVICMTAISQVSGRGTIPCHQAPRCMADFQQMQASGIDKQALDDHDALYTFCEVLYQSVQCIQELDCSVSDMSYRQNSPRVLLKLLNQRNCSQFEAEFARPVEMQTRPPTTTTTEPYINLPSHTGCSAIMPSQDILYCSVFGDPHVITDKSHFQTCGIKGAYPLFENQYLAIQVRFDPVKRSSSPHTVTAISRVLVIVKGHEQCSPERKVYEASVGNMPTSFEDNTGDSDTVQLVKRIPGHLHEIRITHLKAIIFIRCIGDYLSVAMRMHKPIMETEKYYASYQLCSLGCPTREILSRRRILGELPLKPLQQAEEWCTSHNLTGPFYEACYFDAALTGDFNVVLVSKEAQQDWERLAPTMDGVRSAAWTARYNMTMPTMPHAQSVRNNGVSEAINVKMYYFVNFTFPAWYLLCIAFFMDWLLVD</sequence>
<dbReference type="STRING" id="947166.A0A1D1W757"/>
<feature type="domain" description="Repulsive guidance molecule C-terminal" evidence="2">
    <location>
        <begin position="156"/>
        <end position="379"/>
    </location>
</feature>
<dbReference type="Gene3D" id="3.40.1000.10">
    <property type="entry name" value="Mog1/PsbP, alpha/beta/alpha sandwich"/>
    <property type="match status" value="1"/>
</dbReference>
<feature type="transmembrane region" description="Helical" evidence="1">
    <location>
        <begin position="419"/>
        <end position="444"/>
    </location>
</feature>
<gene>
    <name evidence="3" type="primary">RvY_17141-1</name>
    <name evidence="3" type="synonym">RvY_17141.1</name>
    <name evidence="3" type="ORF">RvY_17141</name>
</gene>
<dbReference type="PANTHER" id="PTHR31428:SF6">
    <property type="entry name" value="REPULSIVE GUIDANCE MOLECULE B HOMOLOG DRAG-1"/>
    <property type="match status" value="1"/>
</dbReference>
<evidence type="ECO:0000313" key="3">
    <source>
        <dbReference type="EMBL" id="GAV07284.1"/>
    </source>
</evidence>
<proteinExistence type="predicted"/>
<organism evidence="3 4">
    <name type="scientific">Ramazzottius varieornatus</name>
    <name type="common">Water bear</name>
    <name type="synonym">Tardigrade</name>
    <dbReference type="NCBI Taxonomy" id="947166"/>
    <lineage>
        <taxon>Eukaryota</taxon>
        <taxon>Metazoa</taxon>
        <taxon>Ecdysozoa</taxon>
        <taxon>Tardigrada</taxon>
        <taxon>Eutardigrada</taxon>
        <taxon>Parachela</taxon>
        <taxon>Hypsibioidea</taxon>
        <taxon>Ramazzottiidae</taxon>
        <taxon>Ramazzottius</taxon>
    </lineage>
</organism>
<dbReference type="GO" id="GO:0030509">
    <property type="term" value="P:BMP signaling pathway"/>
    <property type="evidence" value="ECO:0007669"/>
    <property type="project" value="TreeGrafter"/>
</dbReference>
<keyword evidence="1" id="KW-0812">Transmembrane</keyword>
<dbReference type="OrthoDB" id="10013795at2759"/>
<accession>A0A1D1W757</accession>
<keyword evidence="1" id="KW-1133">Transmembrane helix</keyword>
<dbReference type="Pfam" id="PF06534">
    <property type="entry name" value="RGM_C"/>
    <property type="match status" value="1"/>
</dbReference>
<dbReference type="PANTHER" id="PTHR31428">
    <property type="entry name" value="RGM DOMAIN FAMILY MEMBER DRAG-1"/>
    <property type="match status" value="1"/>
</dbReference>
<dbReference type="GO" id="GO:0015026">
    <property type="term" value="F:coreceptor activity"/>
    <property type="evidence" value="ECO:0007669"/>
    <property type="project" value="TreeGrafter"/>
</dbReference>
<protein>
    <recommendedName>
        <fullName evidence="2">Repulsive guidance molecule C-terminal domain-containing protein</fullName>
    </recommendedName>
</protein>
<evidence type="ECO:0000259" key="2">
    <source>
        <dbReference type="Pfam" id="PF06534"/>
    </source>
</evidence>